<dbReference type="KEGG" id="nti:DNFV4_04558"/>
<keyword evidence="2" id="KW-1185">Reference proteome</keyword>
<protein>
    <submittedName>
        <fullName evidence="1">Uncharacterized protein</fullName>
    </submittedName>
</protein>
<dbReference type="Proteomes" id="UP001179121">
    <property type="component" value="Chromosome"/>
</dbReference>
<evidence type="ECO:0000313" key="1">
    <source>
        <dbReference type="EMBL" id="CAI4034114.1"/>
    </source>
</evidence>
<dbReference type="EMBL" id="OX365700">
    <property type="protein sequence ID" value="CAI4034114.1"/>
    <property type="molecule type" value="Genomic_DNA"/>
</dbReference>
<gene>
    <name evidence="1" type="ORF">DNFV4_04558</name>
</gene>
<reference evidence="1" key="1">
    <citation type="submission" date="2022-10" db="EMBL/GenBank/DDBJ databases">
        <authorList>
            <person name="Koch H."/>
        </authorList>
    </citation>
    <scope>NUCLEOTIDE SEQUENCE</scope>
    <source>
        <strain evidence="1">DNF</strain>
    </source>
</reference>
<name>A0AA86TFY1_9BACT</name>
<organism evidence="1 2">
    <name type="scientific">Nitrospira tepida</name>
    <dbReference type="NCBI Taxonomy" id="2973512"/>
    <lineage>
        <taxon>Bacteria</taxon>
        <taxon>Pseudomonadati</taxon>
        <taxon>Nitrospirota</taxon>
        <taxon>Nitrospiria</taxon>
        <taxon>Nitrospirales</taxon>
        <taxon>Nitrospiraceae</taxon>
        <taxon>Nitrospira</taxon>
    </lineage>
</organism>
<proteinExistence type="predicted"/>
<accession>A0AA86TFY1</accession>
<dbReference type="AlphaFoldDB" id="A0AA86TFY1"/>
<evidence type="ECO:0000313" key="2">
    <source>
        <dbReference type="Proteomes" id="UP001179121"/>
    </source>
</evidence>
<dbReference type="RefSeq" id="WP_289271527.1">
    <property type="nucleotide sequence ID" value="NZ_OX365700.1"/>
</dbReference>
<sequence>MSEKEATARIKINKLLEAAGWRFFRDGSGPANIRLEPTGGTSGVRSCFVRVDELDSVTWCVRLALHFRGRCINVGVRHEY</sequence>